<sequence length="424" mass="47793">MIICQVPVPGHKCLDEWTYPRPAINKTNNAISPGGISQNTKNRDESGGGNNVRAVSSPKSNSCSSHSSSDQSIHLKKVSDTKTEDAKRKRPPLKSFTVNYLVNSCGLSLESAKSRSRFVKFSSSKRPDSVLALLKNNGFTFEQITRVVKSFPSILIVNPDAVLLPKLLFFRSIGLTSADTAKLISNCPTTLSLSLQNRLIPCYDSLKSILVEKESILKCLRRGYWIFTLDTVKYLAARLSLCRDAGVKDQSIRRLVQNGPLVFFCSDRKFNEVLTRVRSFGFDPKKMYFIHAMLVFFHVSESTVERKFELYQQFGWSRGEFVAAFMRFPNCVKISDEKIKGTMEYLVNNAGLKASAVAMQPFVLGLSLEKRIKPRNMVISDLLSKGFVKKEDLNYFQILKVKECVFVDKFVLKFQQVSSLQPSL</sequence>
<keyword evidence="2" id="KW-0804">Transcription</keyword>
<comment type="similarity">
    <text evidence="1">Belongs to the mTERF family.</text>
</comment>
<gene>
    <name evidence="5" type="ORF">F2Q70_00026329</name>
</gene>
<name>A0A8S9LD05_BRACR</name>
<dbReference type="InterPro" id="IPR003690">
    <property type="entry name" value="MTERF"/>
</dbReference>
<proteinExistence type="inferred from homology"/>
<evidence type="ECO:0000256" key="1">
    <source>
        <dbReference type="ARBA" id="ARBA00007692"/>
    </source>
</evidence>
<dbReference type="GO" id="GO:0003676">
    <property type="term" value="F:nucleic acid binding"/>
    <property type="evidence" value="ECO:0007669"/>
    <property type="project" value="InterPro"/>
</dbReference>
<dbReference type="Gene3D" id="1.25.70.10">
    <property type="entry name" value="Transcription termination factor 3, mitochondrial"/>
    <property type="match status" value="1"/>
</dbReference>
<dbReference type="PANTHER" id="PTHR13068">
    <property type="entry name" value="CGI-12 PROTEIN-RELATED"/>
    <property type="match status" value="1"/>
</dbReference>
<evidence type="ECO:0000313" key="5">
    <source>
        <dbReference type="EMBL" id="KAF2604112.1"/>
    </source>
</evidence>
<dbReference type="Pfam" id="PF02536">
    <property type="entry name" value="mTERF"/>
    <property type="match status" value="1"/>
</dbReference>
<keyword evidence="2" id="KW-0805">Transcription regulation</keyword>
<dbReference type="SMART" id="SM00733">
    <property type="entry name" value="Mterf"/>
    <property type="match status" value="6"/>
</dbReference>
<organism evidence="5">
    <name type="scientific">Brassica cretica</name>
    <name type="common">Mustard</name>
    <dbReference type="NCBI Taxonomy" id="69181"/>
    <lineage>
        <taxon>Eukaryota</taxon>
        <taxon>Viridiplantae</taxon>
        <taxon>Streptophyta</taxon>
        <taxon>Embryophyta</taxon>
        <taxon>Tracheophyta</taxon>
        <taxon>Spermatophyta</taxon>
        <taxon>Magnoliopsida</taxon>
        <taxon>eudicotyledons</taxon>
        <taxon>Gunneridae</taxon>
        <taxon>Pentapetalae</taxon>
        <taxon>rosids</taxon>
        <taxon>malvids</taxon>
        <taxon>Brassicales</taxon>
        <taxon>Brassicaceae</taxon>
        <taxon>Brassiceae</taxon>
        <taxon>Brassica</taxon>
    </lineage>
</organism>
<evidence type="ECO:0000256" key="4">
    <source>
        <dbReference type="SAM" id="MobiDB-lite"/>
    </source>
</evidence>
<dbReference type="FunFam" id="1.25.70.10:FF:000001">
    <property type="entry name" value="Mitochondrial transcription termination factor-like"/>
    <property type="match status" value="1"/>
</dbReference>
<dbReference type="GO" id="GO:0006353">
    <property type="term" value="P:DNA-templated transcription termination"/>
    <property type="evidence" value="ECO:0007669"/>
    <property type="project" value="UniProtKB-KW"/>
</dbReference>
<keyword evidence="2" id="KW-0806">Transcription termination</keyword>
<feature type="compositionally biased region" description="Basic and acidic residues" evidence="4">
    <location>
        <begin position="77"/>
        <end position="87"/>
    </location>
</feature>
<dbReference type="InterPro" id="IPR038538">
    <property type="entry name" value="MTERF_sf"/>
</dbReference>
<keyword evidence="3" id="KW-0809">Transit peptide</keyword>
<dbReference type="EMBL" id="QGKY02000094">
    <property type="protein sequence ID" value="KAF2604112.1"/>
    <property type="molecule type" value="Genomic_DNA"/>
</dbReference>
<comment type="caution">
    <text evidence="5">The sequence shown here is derived from an EMBL/GenBank/DDBJ whole genome shotgun (WGS) entry which is preliminary data.</text>
</comment>
<reference evidence="5" key="1">
    <citation type="submission" date="2019-12" db="EMBL/GenBank/DDBJ databases">
        <title>Genome sequencing and annotation of Brassica cretica.</title>
        <authorList>
            <person name="Studholme D.J."/>
            <person name="Sarris P.F."/>
        </authorList>
    </citation>
    <scope>NUCLEOTIDE SEQUENCE</scope>
    <source>
        <strain evidence="5">PFS-102/07</strain>
        <tissue evidence="5">Leaf</tissue>
    </source>
</reference>
<dbReference type="PANTHER" id="PTHR13068:SF132">
    <property type="entry name" value="MITOCHONDRIAL TRANSCRIPTION TERMINATION FACTOR FAMILY PROTEIN"/>
    <property type="match status" value="1"/>
</dbReference>
<feature type="compositionally biased region" description="Polar residues" evidence="4">
    <location>
        <begin position="25"/>
        <end position="40"/>
    </location>
</feature>
<accession>A0A8S9LD05</accession>
<dbReference type="GO" id="GO:0005737">
    <property type="term" value="C:cytoplasm"/>
    <property type="evidence" value="ECO:0007669"/>
    <property type="project" value="UniProtKB-ARBA"/>
</dbReference>
<evidence type="ECO:0000256" key="3">
    <source>
        <dbReference type="ARBA" id="ARBA00022946"/>
    </source>
</evidence>
<evidence type="ECO:0000256" key="2">
    <source>
        <dbReference type="ARBA" id="ARBA00022472"/>
    </source>
</evidence>
<feature type="region of interest" description="Disordered" evidence="4">
    <location>
        <begin position="25"/>
        <end position="89"/>
    </location>
</feature>
<feature type="compositionally biased region" description="Low complexity" evidence="4">
    <location>
        <begin position="56"/>
        <end position="72"/>
    </location>
</feature>
<protein>
    <submittedName>
        <fullName evidence="5">Uncharacterized protein</fullName>
    </submittedName>
</protein>
<dbReference type="AlphaFoldDB" id="A0A8S9LD05"/>